<evidence type="ECO:0000313" key="3">
    <source>
        <dbReference type="EMBL" id="MDR7193669.1"/>
    </source>
</evidence>
<dbReference type="EMBL" id="JAVDWO010000009">
    <property type="protein sequence ID" value="MDR7193669.1"/>
    <property type="molecule type" value="Genomic_DNA"/>
</dbReference>
<accession>A0ABU1XY22</accession>
<sequence>MDAIATHVSTAPGPSTSAEQSPPLGSQAATRDAIDRHISARLDAGDIEGFLAETGDALALAERSPVFADELSPMFGNIRDALAALPSQSLSRVEQDAVEATVARIETWLDDVGSPEGPGTPTEVPGGGLEAHEDVGGHLIERHVGKSEQWLLDRVSRENISAASSFRDLPEAERFVSATIADHQSRVDAWADGSAGNRLVIDTTFDASTGISVSRGDTRAVDVFSVRLVLERSNQLDIGYRIVTGYPNKP</sequence>
<comment type="caution">
    <text evidence="3">The sequence shown here is derived from an EMBL/GenBank/DDBJ whole genome shotgun (WGS) entry which is preliminary data.</text>
</comment>
<dbReference type="InterPro" id="IPR041436">
    <property type="entry name" value="RNAse_A_bac"/>
</dbReference>
<proteinExistence type="predicted"/>
<dbReference type="Proteomes" id="UP001256588">
    <property type="component" value="Unassembled WGS sequence"/>
</dbReference>
<keyword evidence="4" id="KW-1185">Reference proteome</keyword>
<evidence type="ECO:0000313" key="4">
    <source>
        <dbReference type="Proteomes" id="UP001256588"/>
    </source>
</evidence>
<reference evidence="3 4" key="1">
    <citation type="submission" date="2023-07" db="EMBL/GenBank/DDBJ databases">
        <title>Sorghum-associated microbial communities from plants grown in Nebraska, USA.</title>
        <authorList>
            <person name="Schachtman D."/>
        </authorList>
    </citation>
    <scope>NUCLEOTIDE SEQUENCE [LARGE SCALE GENOMIC DNA]</scope>
    <source>
        <strain evidence="3 4">4099</strain>
    </source>
</reference>
<dbReference type="Pfam" id="PF18431">
    <property type="entry name" value="RNAse_A_bac"/>
    <property type="match status" value="1"/>
</dbReference>
<feature type="domain" description="Bacterial CdiA-CT RNAse A" evidence="2">
    <location>
        <begin position="137"/>
        <end position="247"/>
    </location>
</feature>
<evidence type="ECO:0000259" key="2">
    <source>
        <dbReference type="Pfam" id="PF18431"/>
    </source>
</evidence>
<feature type="compositionally biased region" description="Polar residues" evidence="1">
    <location>
        <begin position="7"/>
        <end position="29"/>
    </location>
</feature>
<evidence type="ECO:0000256" key="1">
    <source>
        <dbReference type="SAM" id="MobiDB-lite"/>
    </source>
</evidence>
<dbReference type="CDD" id="cd20684">
    <property type="entry name" value="CdiA-CT_Yk_RNaseA-like"/>
    <property type="match status" value="1"/>
</dbReference>
<feature type="region of interest" description="Disordered" evidence="1">
    <location>
        <begin position="1"/>
        <end position="30"/>
    </location>
</feature>
<protein>
    <recommendedName>
        <fullName evidence="2">Bacterial CdiA-CT RNAse A domain-containing protein</fullName>
    </recommendedName>
</protein>
<gene>
    <name evidence="3" type="ORF">J2W68_002406</name>
</gene>
<name>A0ABU1XY22_9GAMM</name>
<dbReference type="RefSeq" id="WP_310236173.1">
    <property type="nucleotide sequence ID" value="NZ_JAVDWO010000009.1"/>
</dbReference>
<organism evidence="3 4">
    <name type="scientific">Luteimonas terrae</name>
    <dbReference type="NCBI Taxonomy" id="1530191"/>
    <lineage>
        <taxon>Bacteria</taxon>
        <taxon>Pseudomonadati</taxon>
        <taxon>Pseudomonadota</taxon>
        <taxon>Gammaproteobacteria</taxon>
        <taxon>Lysobacterales</taxon>
        <taxon>Lysobacteraceae</taxon>
        <taxon>Luteimonas</taxon>
    </lineage>
</organism>